<evidence type="ECO:0000256" key="2">
    <source>
        <dbReference type="ARBA" id="ARBA00022475"/>
    </source>
</evidence>
<evidence type="ECO:0000259" key="9">
    <source>
        <dbReference type="Pfam" id="PF13231"/>
    </source>
</evidence>
<feature type="domain" description="Glycosyltransferase RgtA/B/C/D-like" evidence="9">
    <location>
        <begin position="156"/>
        <end position="326"/>
    </location>
</feature>
<proteinExistence type="predicted"/>
<dbReference type="AlphaFoldDB" id="A0AAV9J0G7"/>
<dbReference type="InterPro" id="IPR038731">
    <property type="entry name" value="RgtA/B/C-like"/>
</dbReference>
<evidence type="ECO:0000256" key="8">
    <source>
        <dbReference type="SAM" id="Phobius"/>
    </source>
</evidence>
<keyword evidence="5 8" id="KW-0812">Transmembrane</keyword>
<evidence type="ECO:0000256" key="1">
    <source>
        <dbReference type="ARBA" id="ARBA00004651"/>
    </source>
</evidence>
<feature type="transmembrane region" description="Helical" evidence="8">
    <location>
        <begin position="362"/>
        <end position="384"/>
    </location>
</feature>
<feature type="transmembrane region" description="Helical" evidence="8">
    <location>
        <begin position="405"/>
        <end position="422"/>
    </location>
</feature>
<evidence type="ECO:0000256" key="4">
    <source>
        <dbReference type="ARBA" id="ARBA00022679"/>
    </source>
</evidence>
<feature type="transmembrane region" description="Helical" evidence="8">
    <location>
        <begin position="285"/>
        <end position="305"/>
    </location>
</feature>
<evidence type="ECO:0000313" key="10">
    <source>
        <dbReference type="EMBL" id="KAK4538057.1"/>
    </source>
</evidence>
<feature type="transmembrane region" description="Helical" evidence="8">
    <location>
        <begin position="181"/>
        <end position="199"/>
    </location>
</feature>
<evidence type="ECO:0000256" key="6">
    <source>
        <dbReference type="ARBA" id="ARBA00022989"/>
    </source>
</evidence>
<dbReference type="InterPro" id="IPR050297">
    <property type="entry name" value="LipidA_mod_glycosyltrf_83"/>
</dbReference>
<protein>
    <recommendedName>
        <fullName evidence="9">Glycosyltransferase RgtA/B/C/D-like domain-containing protein</fullName>
    </recommendedName>
</protein>
<dbReference type="Proteomes" id="UP001301350">
    <property type="component" value="Unassembled WGS sequence"/>
</dbReference>
<dbReference type="PANTHER" id="PTHR33908">
    <property type="entry name" value="MANNOSYLTRANSFERASE YKCB-RELATED"/>
    <property type="match status" value="1"/>
</dbReference>
<evidence type="ECO:0000256" key="3">
    <source>
        <dbReference type="ARBA" id="ARBA00022676"/>
    </source>
</evidence>
<evidence type="ECO:0000256" key="7">
    <source>
        <dbReference type="ARBA" id="ARBA00023136"/>
    </source>
</evidence>
<feature type="transmembrane region" description="Helical" evidence="8">
    <location>
        <begin position="468"/>
        <end position="488"/>
    </location>
</feature>
<comment type="caution">
    <text evidence="10">The sequence shown here is derived from an EMBL/GenBank/DDBJ whole genome shotgun (WGS) entry which is preliminary data.</text>
</comment>
<feature type="transmembrane region" description="Helical" evidence="8">
    <location>
        <begin position="236"/>
        <end position="257"/>
    </location>
</feature>
<feature type="transmembrane region" description="Helical" evidence="8">
    <location>
        <begin position="428"/>
        <end position="448"/>
    </location>
</feature>
<comment type="subcellular location">
    <subcellularLocation>
        <location evidence="1">Cell membrane</location>
        <topology evidence="1">Multi-pass membrane protein</topology>
    </subcellularLocation>
</comment>
<keyword evidence="6 8" id="KW-1133">Transmembrane helix</keyword>
<organism evidence="10 11">
    <name type="scientific">Cyanidium caldarium</name>
    <name type="common">Red alga</name>
    <dbReference type="NCBI Taxonomy" id="2771"/>
    <lineage>
        <taxon>Eukaryota</taxon>
        <taxon>Rhodophyta</taxon>
        <taxon>Bangiophyceae</taxon>
        <taxon>Cyanidiales</taxon>
        <taxon>Cyanidiaceae</taxon>
        <taxon>Cyanidium</taxon>
    </lineage>
</organism>
<dbReference type="EMBL" id="JANCYW010000015">
    <property type="protein sequence ID" value="KAK4538057.1"/>
    <property type="molecule type" value="Genomic_DNA"/>
</dbReference>
<dbReference type="GO" id="GO:0005886">
    <property type="term" value="C:plasma membrane"/>
    <property type="evidence" value="ECO:0007669"/>
    <property type="project" value="UniProtKB-SubCell"/>
</dbReference>
<feature type="transmembrane region" description="Helical" evidence="8">
    <location>
        <begin position="264"/>
        <end position="279"/>
    </location>
</feature>
<evidence type="ECO:0000256" key="5">
    <source>
        <dbReference type="ARBA" id="ARBA00022692"/>
    </source>
</evidence>
<name>A0AAV9J0G7_CYACA</name>
<accession>A0AAV9J0G7</accession>
<gene>
    <name evidence="10" type="ORF">CDCA_CDCA15G4082</name>
</gene>
<evidence type="ECO:0000313" key="11">
    <source>
        <dbReference type="Proteomes" id="UP001301350"/>
    </source>
</evidence>
<feature type="transmembrane region" description="Helical" evidence="8">
    <location>
        <begin position="211"/>
        <end position="230"/>
    </location>
</feature>
<keyword evidence="11" id="KW-1185">Reference proteome</keyword>
<dbReference type="Pfam" id="PF13231">
    <property type="entry name" value="PMT_2"/>
    <property type="match status" value="1"/>
</dbReference>
<reference evidence="10 11" key="1">
    <citation type="submission" date="2022-07" db="EMBL/GenBank/DDBJ databases">
        <title>Genome-wide signatures of adaptation to extreme environments.</title>
        <authorList>
            <person name="Cho C.H."/>
            <person name="Yoon H.S."/>
        </authorList>
    </citation>
    <scope>NUCLEOTIDE SEQUENCE [LARGE SCALE GENOMIC DNA]</scope>
    <source>
        <strain evidence="10 11">DBV 063 E5</strain>
    </source>
</reference>
<feature type="transmembrane region" description="Helical" evidence="8">
    <location>
        <begin position="537"/>
        <end position="564"/>
    </location>
</feature>
<keyword evidence="7 8" id="KW-0472">Membrane</keyword>
<feature type="transmembrane region" description="Helical" evidence="8">
    <location>
        <begin position="312"/>
        <end position="330"/>
    </location>
</feature>
<dbReference type="PANTHER" id="PTHR33908:SF3">
    <property type="entry name" value="UNDECAPRENYL PHOSPHATE-ALPHA-4-AMINO-4-DEOXY-L-ARABINOSE ARABINOSYL TRANSFERASE"/>
    <property type="match status" value="1"/>
</dbReference>
<keyword evidence="2" id="KW-1003">Cell membrane</keyword>
<keyword evidence="3" id="KW-0328">Glycosyltransferase</keyword>
<sequence length="759" mass="83761">MLVFGFIGVVGTWSRCDCSRPRQNAVCRRRGCASNPAHRLRQRPTRCRGNRVLDGRERLGRHGTPNLLLTLENRDDRQRFTFQRAWQATRSVVVPRGRRLGPVLLILWVCYWNFWRGNGDFSIMDNTEPKFAICARNMIESGDWLTPTWNGNLRFDKPPLVYWLQALAYLLFGYTEWATRLPTALAATAAVAVVYALGARFDAQRWRAMPVAGLTAALAAAANLYAVGWARSGVSDMVLCATITAALACFFCGYASAPGRARRWWYWAFFVFTALAVLTKGPLGAFLPAAIANLFLLAVGQWRAVALHEMPLGSGIGIASAIALPWYVLIVQRFGVQYVRAFFGYHNLARLTTAVNAHGGPWYYYVVCLAVGFFPWSVWLPALAPRVASAWRERSQWRQRPRPEQLELFLMVWFGWVLLFFSGIRTKLFSYILPGVPAAALLIGMYVARQFAAPARTSRPLQHTWPALVASLGMAGAAAFCGQVAHWVHTSSGGGGDPWIIGYCLRQIREQHLGVRGALPWLLGAVSLLPTVSSAAAYRWAAVPCAVAFMAFQASFLMPCLSVWDAAHQRPLRMLAERVYEERTRAPRTATRRVYMLVFGWCDGAAEGQPSVVWYSRCNRWHFAERAEETLAAIVAEAAAPDGAARAIPPRPAAAAPRTAAELRALVELGGASVSGDATVLVLADDNLWHTVPGGVAGAAPVARSGPFVLYRVRVADAYDALCAVERHGGTLPFRRRQEALSHVAREPAPPQATLEIPR</sequence>
<dbReference type="GO" id="GO:0016763">
    <property type="term" value="F:pentosyltransferase activity"/>
    <property type="evidence" value="ECO:0007669"/>
    <property type="project" value="TreeGrafter"/>
</dbReference>
<keyword evidence="4" id="KW-0808">Transferase</keyword>
<dbReference type="GO" id="GO:0010041">
    <property type="term" value="P:response to iron(III) ion"/>
    <property type="evidence" value="ECO:0007669"/>
    <property type="project" value="TreeGrafter"/>
</dbReference>
<dbReference type="GO" id="GO:0008610">
    <property type="term" value="P:lipid biosynthetic process"/>
    <property type="evidence" value="ECO:0007669"/>
    <property type="project" value="UniProtKB-ARBA"/>
</dbReference>